<comment type="caution">
    <text evidence="1">The sequence shown here is derived from an EMBL/GenBank/DDBJ whole genome shotgun (WGS) entry which is preliminary data.</text>
</comment>
<sequence>MKNSDTLEFICLGEKCRKPIPFSVMKIELNKTIPCPNCGKQYSFEPSFLDKLKKFEKLIITVREAEDILGDTNVGINVDGHQIKLPYRLLLTRMNTLLTLNVGGTEFEFKFRVEPLKNN</sequence>
<gene>
    <name evidence="1" type="ORF">C4541_07705</name>
</gene>
<name>A0A3A4QXD9_9BACT</name>
<dbReference type="EMBL" id="QZJZ01000064">
    <property type="protein sequence ID" value="RJP58590.1"/>
    <property type="molecule type" value="Genomic_DNA"/>
</dbReference>
<reference evidence="1 2" key="1">
    <citation type="journal article" date="2017" name="ISME J.">
        <title>Energy and carbon metabolisms in a deep terrestrial subsurface fluid microbial community.</title>
        <authorList>
            <person name="Momper L."/>
            <person name="Jungbluth S.P."/>
            <person name="Lee M.D."/>
            <person name="Amend J.P."/>
        </authorList>
    </citation>
    <scope>NUCLEOTIDE SEQUENCE [LARGE SCALE GENOMIC DNA]</scope>
    <source>
        <strain evidence="1">SURF_26</strain>
    </source>
</reference>
<organism evidence="1 2">
    <name type="scientific">Candidatus Auribacter fodinae</name>
    <dbReference type="NCBI Taxonomy" id="2093366"/>
    <lineage>
        <taxon>Bacteria</taxon>
        <taxon>Pseudomonadati</taxon>
        <taxon>Candidatus Auribacterota</taxon>
        <taxon>Candidatus Auribacteria</taxon>
        <taxon>Candidatus Auribacterales</taxon>
        <taxon>Candidatus Auribacteraceae</taxon>
        <taxon>Candidatus Auribacter</taxon>
    </lineage>
</organism>
<dbReference type="AlphaFoldDB" id="A0A3A4QXD9"/>
<protein>
    <submittedName>
        <fullName evidence="1">Uncharacterized protein</fullName>
    </submittedName>
</protein>
<evidence type="ECO:0000313" key="1">
    <source>
        <dbReference type="EMBL" id="RJP58590.1"/>
    </source>
</evidence>
<accession>A0A3A4QXD9</accession>
<evidence type="ECO:0000313" key="2">
    <source>
        <dbReference type="Proteomes" id="UP000266426"/>
    </source>
</evidence>
<dbReference type="Proteomes" id="UP000266426">
    <property type="component" value="Unassembled WGS sequence"/>
</dbReference>
<proteinExistence type="predicted"/>